<keyword evidence="1" id="KW-0472">Membrane</keyword>
<organism evidence="3 4">
    <name type="scientific">Pseudomonas petroselini</name>
    <dbReference type="NCBI Taxonomy" id="2899822"/>
    <lineage>
        <taxon>Bacteria</taxon>
        <taxon>Pseudomonadati</taxon>
        <taxon>Pseudomonadota</taxon>
        <taxon>Gammaproteobacteria</taxon>
        <taxon>Pseudomonadales</taxon>
        <taxon>Pseudomonadaceae</taxon>
        <taxon>Pseudomonas</taxon>
    </lineage>
</organism>
<evidence type="ECO:0000313" key="4">
    <source>
        <dbReference type="Proteomes" id="UP001154922"/>
    </source>
</evidence>
<keyword evidence="1" id="KW-0997">Cell inner membrane</keyword>
<protein>
    <submittedName>
        <fullName evidence="3">Glycosyltransferase</fullName>
    </submittedName>
</protein>
<feature type="domain" description="Glycosyltransferase 2-like" evidence="2">
    <location>
        <begin position="9"/>
        <end position="100"/>
    </location>
</feature>
<reference evidence="3 4" key="1">
    <citation type="journal article" date="2022" name="Int. J. Syst. Evol. Microbiol.">
        <title>Pseudomonas petroselini sp. nov., a pathogen causing bacterial rot of parsley in Japan.</title>
        <authorList>
            <person name="Sawada H."/>
            <person name="Fujikawa T."/>
            <person name="Osada S."/>
            <person name="Satou M."/>
        </authorList>
    </citation>
    <scope>NUCLEOTIDE SEQUENCE [LARGE SCALE GENOMIC DNA]</scope>
    <source>
        <strain evidence="3 4">MAFF 311096</strain>
    </source>
</reference>
<proteinExistence type="predicted"/>
<dbReference type="Pfam" id="PF00535">
    <property type="entry name" value="Glycos_transf_2"/>
    <property type="match status" value="1"/>
</dbReference>
<dbReference type="InterPro" id="IPR029044">
    <property type="entry name" value="Nucleotide-diphossugar_trans"/>
</dbReference>
<sequence length="398" mass="44429">MDSDKYIVSVVVATHNRSGYAIACVQSLLDIGSEEIQVVVHDTSNDDCQLAAWIKQNPHPRLLYVHWRERLSMTENHERAIRLAEGEYVCLIGDDDTVSSYIVEVSQFAKANNIEMLTPLAKAAYYWPDFRTKNYGAAHAGKIYISEFDCGLSKFDLNERLNLARNGACQGTDGMPKLYHGLVRRQLLNQIVDNDGLLLHGASPDMSASVGLSLLGGKYHLLDFPFTMPGGGGNSNSGRSATGKHKGNLKDDPHLTPFKNLNWPESIPNFFSVETVWGHAAWETLVWHSSVTGFNFARLYALCLFHHPDYFQETIAAWRSAKKNAVENVAALDVIKELAFVVARFVKAKFKRILHPGPSNGAYTIGTASDVFLARKKLDDYLGRRLTKRPISSWILTE</sequence>
<dbReference type="Gene3D" id="3.90.550.10">
    <property type="entry name" value="Spore Coat Polysaccharide Biosynthesis Protein SpsA, Chain A"/>
    <property type="match status" value="1"/>
</dbReference>
<name>A0ABS8QXI2_9PSED</name>
<gene>
    <name evidence="3" type="ORF">LRQ20_18890</name>
</gene>
<evidence type="ECO:0000256" key="1">
    <source>
        <dbReference type="ARBA" id="ARBA00022519"/>
    </source>
</evidence>
<evidence type="ECO:0000259" key="2">
    <source>
        <dbReference type="Pfam" id="PF00535"/>
    </source>
</evidence>
<dbReference type="SUPFAM" id="SSF53448">
    <property type="entry name" value="Nucleotide-diphospho-sugar transferases"/>
    <property type="match status" value="1"/>
</dbReference>
<dbReference type="InterPro" id="IPR001173">
    <property type="entry name" value="Glyco_trans_2-like"/>
</dbReference>
<accession>A0ABS8QXI2</accession>
<keyword evidence="4" id="KW-1185">Reference proteome</keyword>
<keyword evidence="1" id="KW-1003">Cell membrane</keyword>
<dbReference type="RefSeq" id="WP_231809052.1">
    <property type="nucleotide sequence ID" value="NZ_JAJOZG010000083.1"/>
</dbReference>
<comment type="caution">
    <text evidence="3">The sequence shown here is derived from an EMBL/GenBank/DDBJ whole genome shotgun (WGS) entry which is preliminary data.</text>
</comment>
<evidence type="ECO:0000313" key="3">
    <source>
        <dbReference type="EMBL" id="MCD7040377.1"/>
    </source>
</evidence>
<reference evidence="3 4" key="2">
    <citation type="journal article" date="2023" name="Plant Pathol.">
        <title>Dismantling and reorganizing Pseudomonas marginalis sensu#lato.</title>
        <authorList>
            <person name="Sawada H."/>
            <person name="Fujikawa T."/>
            <person name="Satou M."/>
        </authorList>
    </citation>
    <scope>NUCLEOTIDE SEQUENCE [LARGE SCALE GENOMIC DNA]</scope>
    <source>
        <strain evidence="3 4">MAFF 311096</strain>
    </source>
</reference>
<dbReference type="EMBL" id="JAJOZI010000101">
    <property type="protein sequence ID" value="MCD7040377.1"/>
    <property type="molecule type" value="Genomic_DNA"/>
</dbReference>
<dbReference type="CDD" id="cd00761">
    <property type="entry name" value="Glyco_tranf_GTA_type"/>
    <property type="match status" value="1"/>
</dbReference>
<dbReference type="Proteomes" id="UP001154922">
    <property type="component" value="Unassembled WGS sequence"/>
</dbReference>